<organism evidence="1 2">
    <name type="scientific">Panagrolaimus sp. ES5</name>
    <dbReference type="NCBI Taxonomy" id="591445"/>
    <lineage>
        <taxon>Eukaryota</taxon>
        <taxon>Metazoa</taxon>
        <taxon>Ecdysozoa</taxon>
        <taxon>Nematoda</taxon>
        <taxon>Chromadorea</taxon>
        <taxon>Rhabditida</taxon>
        <taxon>Tylenchina</taxon>
        <taxon>Panagrolaimomorpha</taxon>
        <taxon>Panagrolaimoidea</taxon>
        <taxon>Panagrolaimidae</taxon>
        <taxon>Panagrolaimus</taxon>
    </lineage>
</organism>
<accession>A0AC34FVH1</accession>
<protein>
    <submittedName>
        <fullName evidence="2">Tyrosine-protein kinase</fullName>
    </submittedName>
</protein>
<evidence type="ECO:0000313" key="2">
    <source>
        <dbReference type="WBParaSite" id="ES5_v2.g21457.t1"/>
    </source>
</evidence>
<evidence type="ECO:0000313" key="1">
    <source>
        <dbReference type="Proteomes" id="UP000887579"/>
    </source>
</evidence>
<name>A0AC34FVH1_9BILA</name>
<proteinExistence type="predicted"/>
<dbReference type="WBParaSite" id="ES5_v2.g21457.t1">
    <property type="protein sequence ID" value="ES5_v2.g21457.t1"/>
    <property type="gene ID" value="ES5_v2.g21457"/>
</dbReference>
<dbReference type="Proteomes" id="UP000887579">
    <property type="component" value="Unplaced"/>
</dbReference>
<reference evidence="2" key="1">
    <citation type="submission" date="2022-11" db="UniProtKB">
        <authorList>
            <consortium name="WormBaseParasite"/>
        </authorList>
    </citation>
    <scope>IDENTIFICATION</scope>
</reference>
<sequence length="510" mass="57746">MGGSKKTSAAKYRNRNPSKATVTATEKVSFVSSPSNIKPASNPSDAPELPLFMAGLEDEEYFHGLLLRDDGARMCKNDGDFVLLTNEILPTSVKSIYILVRFNQEVRDLTIKTVGTKYCFDDSDGTQFDTISQLIKHYYKKVLPIHSDVYLRHGVPRNDWELLHRKIELKQKLGEGAQANVSAGKFYGHPLKMPIEVAVKIYKGNVDNEKLVEIMHEVRIMLQFDHENVVKFVGIAACRSPMLIVLELVHGGGLNRYLKIKKNEVTTMQRICMCADAANGLEYIHSMGIVHRDVASRNCLYSQSKQRTLISDFGLSQQEEVCTIDPTKPLPIRWLAPEVMTTYQCTKMTDVWSYGVLCWEIFYHCQDPYSFIKKQKDVIDQVISGVRLDFTPSNVPQPIIDIVVKCWDITPTARPTIKEISTVILPLCERPSTKNKKKENNSLKTKDNSKTKEFQQNHSRRGQPESGSNRDSNRSHKERQKKSGKAIEPPSSSGSGKKRSVRNRKKNAPL</sequence>